<feature type="domain" description="YscD cytoplasmic" evidence="1">
    <location>
        <begin position="18"/>
        <end position="94"/>
    </location>
</feature>
<dbReference type="RefSeq" id="WP_017840569.1">
    <property type="nucleotide sequence ID" value="NZ_CP035467.1"/>
</dbReference>
<dbReference type="Proteomes" id="UP000305881">
    <property type="component" value="Chromosome"/>
</dbReference>
<dbReference type="InterPro" id="IPR008984">
    <property type="entry name" value="SMAD_FHA_dom_sf"/>
</dbReference>
<dbReference type="Gene3D" id="2.60.200.20">
    <property type="match status" value="1"/>
</dbReference>
<dbReference type="InterPro" id="IPR032030">
    <property type="entry name" value="YscD_cytoplasmic_dom"/>
</dbReference>
<name>A0A4P9UQ00_METBY</name>
<dbReference type="KEGG" id="mbur:EQU24_04890"/>
<proteinExistence type="predicted"/>
<evidence type="ECO:0000313" key="3">
    <source>
        <dbReference type="Proteomes" id="UP000305881"/>
    </source>
</evidence>
<dbReference type="AlphaFoldDB" id="A0A4P9UQ00"/>
<evidence type="ECO:0000313" key="2">
    <source>
        <dbReference type="EMBL" id="QCW81656.1"/>
    </source>
</evidence>
<accession>A0A4P9UQ00</accession>
<organism evidence="2 3">
    <name type="scientific">Methylotuvimicrobium buryatense</name>
    <name type="common">Methylomicrobium buryatense</name>
    <dbReference type="NCBI Taxonomy" id="95641"/>
    <lineage>
        <taxon>Bacteria</taxon>
        <taxon>Pseudomonadati</taxon>
        <taxon>Pseudomonadota</taxon>
        <taxon>Gammaproteobacteria</taxon>
        <taxon>Methylococcales</taxon>
        <taxon>Methylococcaceae</taxon>
        <taxon>Methylotuvimicrobium</taxon>
    </lineage>
</organism>
<dbReference type="OrthoDB" id="151099at2"/>
<gene>
    <name evidence="2" type="ORF">EQU24_04890</name>
</gene>
<dbReference type="STRING" id="675511.GCA_000341735_02032"/>
<evidence type="ECO:0000259" key="1">
    <source>
        <dbReference type="Pfam" id="PF16697"/>
    </source>
</evidence>
<reference evidence="3" key="1">
    <citation type="journal article" date="2019" name="J. Bacteriol.">
        <title>A Mutagenic Screen Identifies a TonB-Dependent Receptor Required for the Lanthanide Metal Switch in the Type I Methanotroph 'Methylotuvimicrobium buryatense' 5GB1C.</title>
        <authorList>
            <person name="Groom J.D."/>
            <person name="Ford S.M."/>
            <person name="Pesesky M.W."/>
            <person name="Lidstrom M.E."/>
        </authorList>
    </citation>
    <scope>NUCLEOTIDE SEQUENCE [LARGE SCALE GENOMIC DNA]</scope>
    <source>
        <strain evidence="3">5GB1C</strain>
    </source>
</reference>
<dbReference type="EMBL" id="CP035467">
    <property type="protein sequence ID" value="QCW81656.1"/>
    <property type="molecule type" value="Genomic_DNA"/>
</dbReference>
<protein>
    <submittedName>
        <fullName evidence="2">FHA domain-containing protein</fullName>
    </submittedName>
</protein>
<sequence>MAKFTVFFKDKAIDSVLFESGVMHIGRDESNDLTLNSLAVAPAHAAAIIKQNGCLIKQLNDDFPLIVNGEKLKECLLNNNDRITLGKYSLIFNTTESVAEIPKHESPEVNQLNQEIEHNLNLPEANLQVMDGQHIGRILPMKKAMTRLGRNGGGIAVIARRKEGYFISSLENNSNMTINNQPLGDKTVKLNNNDLIVIDNTTLQFFQNPHK</sequence>
<keyword evidence="3" id="KW-1185">Reference proteome</keyword>
<dbReference type="CDD" id="cd00060">
    <property type="entry name" value="FHA"/>
    <property type="match status" value="2"/>
</dbReference>
<dbReference type="SUPFAM" id="SSF49879">
    <property type="entry name" value="SMAD/FHA domain"/>
    <property type="match status" value="2"/>
</dbReference>
<dbReference type="Pfam" id="PF16697">
    <property type="entry name" value="Yop-YscD_cpl"/>
    <property type="match status" value="1"/>
</dbReference>